<reference evidence="2" key="1">
    <citation type="submission" date="2021-01" db="EMBL/GenBank/DDBJ databases">
        <title>Whole genome shotgun sequence of Rugosimonospora africana NBRC 104875.</title>
        <authorList>
            <person name="Komaki H."/>
            <person name="Tamura T."/>
        </authorList>
    </citation>
    <scope>NUCLEOTIDE SEQUENCE</scope>
    <source>
        <strain evidence="2">NBRC 104875</strain>
    </source>
</reference>
<feature type="compositionally biased region" description="Low complexity" evidence="1">
    <location>
        <begin position="220"/>
        <end position="235"/>
    </location>
</feature>
<evidence type="ECO:0000256" key="1">
    <source>
        <dbReference type="SAM" id="MobiDB-lite"/>
    </source>
</evidence>
<evidence type="ECO:0008006" key="4">
    <source>
        <dbReference type="Google" id="ProtNLM"/>
    </source>
</evidence>
<dbReference type="Gene3D" id="3.40.50.150">
    <property type="entry name" value="Vaccinia Virus protein VP39"/>
    <property type="match status" value="2"/>
</dbReference>
<proteinExistence type="predicted"/>
<evidence type="ECO:0000313" key="3">
    <source>
        <dbReference type="Proteomes" id="UP000642748"/>
    </source>
</evidence>
<dbReference type="AlphaFoldDB" id="A0A8J3QRL5"/>
<dbReference type="InterPro" id="IPR029063">
    <property type="entry name" value="SAM-dependent_MTases_sf"/>
</dbReference>
<name>A0A8J3QRL5_9ACTN</name>
<feature type="region of interest" description="Disordered" evidence="1">
    <location>
        <begin position="1"/>
        <end position="30"/>
    </location>
</feature>
<keyword evidence="3" id="KW-1185">Reference proteome</keyword>
<gene>
    <name evidence="2" type="ORF">Raf01_25470</name>
</gene>
<dbReference type="Proteomes" id="UP000642748">
    <property type="component" value="Unassembled WGS sequence"/>
</dbReference>
<evidence type="ECO:0000313" key="2">
    <source>
        <dbReference type="EMBL" id="GIH14375.1"/>
    </source>
</evidence>
<accession>A0A8J3QRL5</accession>
<comment type="caution">
    <text evidence="2">The sequence shown here is derived from an EMBL/GenBank/DDBJ whole genome shotgun (WGS) entry which is preliminary data.</text>
</comment>
<dbReference type="EMBL" id="BONZ01000023">
    <property type="protein sequence ID" value="GIH14375.1"/>
    <property type="molecule type" value="Genomic_DNA"/>
</dbReference>
<sequence length="330" mass="35277">MLAGAPAGAPYHRRVTPATDSPWQAGRLTPGRRPQVMFGRMYEDHAVELDLFPPGSRALVIASAGDTAAALARAGHRVTAVDISATQLGYARDRLAGGPTLTGTAERLMRIGRAAAAAVPAWRPPAMTRFLELTDPVEQARWWRQELDRPMLRALMAAGLRPAGPLAGILRPGLRDVIPSRFDVVFRRRIAACVARYPNATNPWAWRLLLGRERPGGTGSDDTGPGDTGPGDTAPYDAGPGPVTGIEWVHADVVEHLRQVPAGRYDAVSLSNVLDGPSPAFAAGMREALRHAVRPGGPVILRSFHDRSPLPGRPLGDRCPLWGAVVAVET</sequence>
<protein>
    <recommendedName>
        <fullName evidence="4">Methyltransferase domain-containing protein</fullName>
    </recommendedName>
</protein>
<organism evidence="2 3">
    <name type="scientific">Rugosimonospora africana</name>
    <dbReference type="NCBI Taxonomy" id="556532"/>
    <lineage>
        <taxon>Bacteria</taxon>
        <taxon>Bacillati</taxon>
        <taxon>Actinomycetota</taxon>
        <taxon>Actinomycetes</taxon>
        <taxon>Micromonosporales</taxon>
        <taxon>Micromonosporaceae</taxon>
        <taxon>Rugosimonospora</taxon>
    </lineage>
</organism>
<dbReference type="SUPFAM" id="SSF53335">
    <property type="entry name" value="S-adenosyl-L-methionine-dependent methyltransferases"/>
    <property type="match status" value="1"/>
</dbReference>
<feature type="region of interest" description="Disordered" evidence="1">
    <location>
        <begin position="213"/>
        <end position="241"/>
    </location>
</feature>